<sequence>MAVLRCKVSWRKKDFFCIERFLEFIFIKKQFFALKIKMKLFFLFKKKNISSDKKIFTAQLSKDLLYKEGLFVYRIVLEMIGICFLIKLFFQKLKKKRKSEWFFIQQLKYSILKVSSGTIPDKSNSKFNSKKKIVKNIKFFFRVSKKKKSFMEKLFEILFIFRKKKNFNIVKKIVKLLNLKMNNYDKKEILYKLNLNLFFKKIKKKKPNYKTFYYENYSNICFKYKSMKLAKRMQITVIDEYTEKKIKKNTLGKSYFFWNYIMMLFFSNGIFNCIIFFYKKYPKKFLVGGNFKNFLYFLIVNLVVSFSQRTYKISKTNDGNAISEKIKNKSYIFNELFGGWYTYQKKNSIMFVFFFLINLFLKKRKFFFSFTKNEKIFFYKLSIKFCMKRVTLDFFFKKIFFLTIFIPFILVELSGLTFFFLILLNFTNKQNSFNIIILRKNLFALLNFRRLFSSSEYSSTLKWKKKYGGKLGTQLKVGLIMSQNTKKKNKRKSFIFKKKNSFTEKKKKRNFLSKSSIIIGHFNFFFKNLPKENNFLYFQFGYLFQIIILFKKKKLHRKSSLKNIKNAKKEKNGTTKIIYQKKRKIFLKYDQYTRFIYFFLSNFLCSTIIWKVSIFFILTFFYQPQLILTKMEIKNKLLVFKKKLKNLIWYYNFFKKITRKDFFFLKKTKFTLKYKKKFTFNVYKGFVYLFVNFFSNFNKLDKKKKIYGFKKKIQKKKTKL</sequence>
<feature type="transmembrane region" description="Helical" evidence="1">
    <location>
        <begin position="343"/>
        <end position="361"/>
    </location>
</feature>
<accession>J7G390</accession>
<protein>
    <submittedName>
        <fullName evidence="2">Uncharacterized protein</fullName>
    </submittedName>
</protein>
<evidence type="ECO:0000313" key="2">
    <source>
        <dbReference type="EMBL" id="AFP65509.1"/>
    </source>
</evidence>
<dbReference type="Proteomes" id="UP000243348">
    <property type="component" value="Nucleomorph 2"/>
</dbReference>
<feature type="transmembrane region" description="Helical" evidence="1">
    <location>
        <begin position="399"/>
        <end position="426"/>
    </location>
</feature>
<evidence type="ECO:0000313" key="3">
    <source>
        <dbReference type="Proteomes" id="UP000243348"/>
    </source>
</evidence>
<feature type="transmembrane region" description="Helical" evidence="1">
    <location>
        <begin position="71"/>
        <end position="90"/>
    </location>
</feature>
<evidence type="ECO:0000256" key="1">
    <source>
        <dbReference type="SAM" id="Phobius"/>
    </source>
</evidence>
<feature type="transmembrane region" description="Helical" evidence="1">
    <location>
        <begin position="255"/>
        <end position="278"/>
    </location>
</feature>
<geneLocation type="nucleomorph" evidence="2"/>
<dbReference type="AlphaFoldDB" id="J7G390"/>
<keyword evidence="1" id="KW-0812">Transmembrane</keyword>
<gene>
    <name evidence="2" type="ORF">CMESO_342</name>
</gene>
<keyword evidence="1" id="KW-1133">Transmembrane helix</keyword>
<name>J7G390_9CRYP</name>
<proteinExistence type="predicted"/>
<keyword evidence="1" id="KW-0472">Membrane</keyword>
<keyword evidence="2" id="KW-0542">Nucleomorph</keyword>
<reference evidence="2 3" key="1">
    <citation type="journal article" date="2012" name="Genome Biol. Evol.">
        <title>Nucleomorph genome sequence of the cryptophyte alga Chroomonas mesostigmatica CCMP1168 reveals lineage-specific gene loss and genome complexity.</title>
        <authorList>
            <person name="Moore C.E."/>
            <person name="Curtis B."/>
            <person name="Mills T."/>
            <person name="Tanifuji G."/>
            <person name="Archibald J.M."/>
        </authorList>
    </citation>
    <scope>NUCLEOTIDE SEQUENCE [LARGE SCALE GENOMIC DNA]</scope>
    <source>
        <strain evidence="2 3">CCMP1168</strain>
    </source>
</reference>
<feature type="transmembrane region" description="Helical" evidence="1">
    <location>
        <begin position="678"/>
        <end position="697"/>
    </location>
</feature>
<organism evidence="2 3">
    <name type="scientific">Chroomonas mesostigmatica CCMP1168</name>
    <dbReference type="NCBI Taxonomy" id="1195612"/>
    <lineage>
        <taxon>Eukaryota</taxon>
        <taxon>Cryptophyceae</taxon>
        <taxon>Pyrenomonadales</taxon>
        <taxon>Chroomonadaceae</taxon>
        <taxon>Chroomonas</taxon>
    </lineage>
</organism>
<feature type="transmembrane region" description="Helical" evidence="1">
    <location>
        <begin position="595"/>
        <end position="622"/>
    </location>
</feature>
<dbReference type="EMBL" id="CP003681">
    <property type="protein sequence ID" value="AFP65509.1"/>
    <property type="molecule type" value="Genomic_DNA"/>
</dbReference>